<keyword evidence="4" id="KW-1185">Reference proteome</keyword>
<dbReference type="Gene3D" id="3.40.1440.10">
    <property type="entry name" value="GIY-YIG endonuclease"/>
    <property type="match status" value="1"/>
</dbReference>
<dbReference type="PROSITE" id="PS50164">
    <property type="entry name" value="GIY_YIG"/>
    <property type="match status" value="1"/>
</dbReference>
<comment type="similarity">
    <text evidence="1">Belongs to the UPF0213 family.</text>
</comment>
<dbReference type="SUPFAM" id="SSF82771">
    <property type="entry name" value="GIY-YIG endonuclease"/>
    <property type="match status" value="1"/>
</dbReference>
<dbReference type="Pfam" id="PF01541">
    <property type="entry name" value="GIY-YIG"/>
    <property type="match status" value="1"/>
</dbReference>
<gene>
    <name evidence="3" type="ORF">CW354_09620</name>
</gene>
<dbReference type="EMBL" id="PJCH01000005">
    <property type="protein sequence ID" value="PQA88532.1"/>
    <property type="molecule type" value="Genomic_DNA"/>
</dbReference>
<dbReference type="InterPro" id="IPR000305">
    <property type="entry name" value="GIY-YIG_endonuc"/>
</dbReference>
<name>A0A2S7K7S0_9PROT</name>
<dbReference type="PANTHER" id="PTHR34477:SF5">
    <property type="entry name" value="BSL5627 PROTEIN"/>
    <property type="match status" value="1"/>
</dbReference>
<dbReference type="OrthoDB" id="287318at2"/>
<feature type="domain" description="GIY-YIG" evidence="2">
    <location>
        <begin position="1"/>
        <end position="78"/>
    </location>
</feature>
<organism evidence="3 4">
    <name type="scientific">Hyphococcus luteus</name>
    <dbReference type="NCBI Taxonomy" id="2058213"/>
    <lineage>
        <taxon>Bacteria</taxon>
        <taxon>Pseudomonadati</taxon>
        <taxon>Pseudomonadota</taxon>
        <taxon>Alphaproteobacteria</taxon>
        <taxon>Parvularculales</taxon>
        <taxon>Parvularculaceae</taxon>
        <taxon>Hyphococcus</taxon>
    </lineage>
</organism>
<dbReference type="PANTHER" id="PTHR34477">
    <property type="entry name" value="UPF0213 PROTEIN YHBQ"/>
    <property type="match status" value="1"/>
</dbReference>
<evidence type="ECO:0000259" key="2">
    <source>
        <dbReference type="PROSITE" id="PS50164"/>
    </source>
</evidence>
<dbReference type="Proteomes" id="UP000239504">
    <property type="component" value="Unassembled WGS sequence"/>
</dbReference>
<sequence length="95" mass="11694">MAFYVYILASKKYGTLYIGMTDDLEKRIWERKEKVLKGFTAKYDVNQLVWYEMHDTRESAFIRERSMKKWSRNWKINLIERENPDWEDLSETWSS</sequence>
<comment type="caution">
    <text evidence="3">The sequence shown here is derived from an EMBL/GenBank/DDBJ whole genome shotgun (WGS) entry which is preliminary data.</text>
</comment>
<protein>
    <submittedName>
        <fullName evidence="3">GIY-YIG nuclease</fullName>
    </submittedName>
</protein>
<dbReference type="InterPro" id="IPR035901">
    <property type="entry name" value="GIY-YIG_endonuc_sf"/>
</dbReference>
<proteinExistence type="inferred from homology"/>
<accession>A0A2S7K7S0</accession>
<dbReference type="InterPro" id="IPR050190">
    <property type="entry name" value="UPF0213_domain"/>
</dbReference>
<evidence type="ECO:0000313" key="4">
    <source>
        <dbReference type="Proteomes" id="UP000239504"/>
    </source>
</evidence>
<evidence type="ECO:0000313" key="3">
    <source>
        <dbReference type="EMBL" id="PQA88532.1"/>
    </source>
</evidence>
<reference evidence="3 4" key="1">
    <citation type="submission" date="2017-12" db="EMBL/GenBank/DDBJ databases">
        <authorList>
            <person name="Hurst M.R.H."/>
        </authorList>
    </citation>
    <scope>NUCLEOTIDE SEQUENCE [LARGE SCALE GENOMIC DNA]</scope>
    <source>
        <strain evidence="3 4">SY-3-19</strain>
    </source>
</reference>
<evidence type="ECO:0000256" key="1">
    <source>
        <dbReference type="ARBA" id="ARBA00007435"/>
    </source>
</evidence>
<dbReference type="CDD" id="cd10448">
    <property type="entry name" value="GIY-YIG_unchar_3"/>
    <property type="match status" value="1"/>
</dbReference>
<dbReference type="AlphaFoldDB" id="A0A2S7K7S0"/>